<evidence type="ECO:0008006" key="6">
    <source>
        <dbReference type="Google" id="ProtNLM"/>
    </source>
</evidence>
<keyword evidence="2" id="KW-1133">Transmembrane helix</keyword>
<dbReference type="RefSeq" id="WP_106345509.1">
    <property type="nucleotide sequence ID" value="NZ_PVNE01000016.1"/>
</dbReference>
<feature type="compositionally biased region" description="Low complexity" evidence="1">
    <location>
        <begin position="93"/>
        <end position="124"/>
    </location>
</feature>
<evidence type="ECO:0000256" key="2">
    <source>
        <dbReference type="SAM" id="Phobius"/>
    </source>
</evidence>
<gene>
    <name evidence="4" type="ORF">CLV97_11624</name>
</gene>
<proteinExistence type="predicted"/>
<dbReference type="AlphaFoldDB" id="A0A2T0LDK1"/>
<keyword evidence="5" id="KW-1185">Reference proteome</keyword>
<evidence type="ECO:0000256" key="3">
    <source>
        <dbReference type="SAM" id="SignalP"/>
    </source>
</evidence>
<evidence type="ECO:0000313" key="5">
    <source>
        <dbReference type="Proteomes" id="UP000237797"/>
    </source>
</evidence>
<feature type="transmembrane region" description="Helical" evidence="2">
    <location>
        <begin position="137"/>
        <end position="157"/>
    </location>
</feature>
<evidence type="ECO:0000313" key="4">
    <source>
        <dbReference type="EMBL" id="PRX40141.1"/>
    </source>
</evidence>
<name>A0A2T0LDK1_9BACL</name>
<organism evidence="4 5">
    <name type="scientific">Planifilum fimeticola</name>
    <dbReference type="NCBI Taxonomy" id="201975"/>
    <lineage>
        <taxon>Bacteria</taxon>
        <taxon>Bacillati</taxon>
        <taxon>Bacillota</taxon>
        <taxon>Bacilli</taxon>
        <taxon>Bacillales</taxon>
        <taxon>Thermoactinomycetaceae</taxon>
        <taxon>Planifilum</taxon>
    </lineage>
</organism>
<feature type="chain" id="PRO_5038708758" description="LPXTG-motif cell wall-anchored protein" evidence="3">
    <location>
        <begin position="20"/>
        <end position="162"/>
    </location>
</feature>
<accession>A0A2T0LDK1</accession>
<keyword evidence="3" id="KW-0732">Signal</keyword>
<protein>
    <recommendedName>
        <fullName evidence="6">LPXTG-motif cell wall-anchored protein</fullName>
    </recommendedName>
</protein>
<feature type="compositionally biased region" description="Acidic residues" evidence="1">
    <location>
        <begin position="43"/>
        <end position="91"/>
    </location>
</feature>
<sequence length="162" mass="16684">MFRKSLIAAFIVFFGTAFVAMPVASANPLSDLWNALTGGNNGDMEEEPVPGDEPGDETGEEPGEQPGDENGQEPPPEDSTDDDEPVEEPELPESPAQEGSQSKSGKSSTQPQSASGNTSGNAASGNGGQLPKTATPYPMMLLMGGLVLAAGLALLRVRPSRG</sequence>
<keyword evidence="2" id="KW-0472">Membrane</keyword>
<keyword evidence="2" id="KW-0812">Transmembrane</keyword>
<reference evidence="4 5" key="1">
    <citation type="submission" date="2018-03" db="EMBL/GenBank/DDBJ databases">
        <title>Genomic Encyclopedia of Archaeal and Bacterial Type Strains, Phase II (KMG-II): from individual species to whole genera.</title>
        <authorList>
            <person name="Goeker M."/>
        </authorList>
    </citation>
    <scope>NUCLEOTIDE SEQUENCE [LARGE SCALE GENOMIC DNA]</scope>
    <source>
        <strain evidence="4 5">DSM 44946</strain>
    </source>
</reference>
<dbReference type="EMBL" id="PVNE01000016">
    <property type="protein sequence ID" value="PRX40141.1"/>
    <property type="molecule type" value="Genomic_DNA"/>
</dbReference>
<comment type="caution">
    <text evidence="4">The sequence shown here is derived from an EMBL/GenBank/DDBJ whole genome shotgun (WGS) entry which is preliminary data.</text>
</comment>
<dbReference type="Proteomes" id="UP000237797">
    <property type="component" value="Unassembled WGS sequence"/>
</dbReference>
<feature type="region of interest" description="Disordered" evidence="1">
    <location>
        <begin position="37"/>
        <end position="136"/>
    </location>
</feature>
<feature type="signal peptide" evidence="3">
    <location>
        <begin position="1"/>
        <end position="19"/>
    </location>
</feature>
<evidence type="ECO:0000256" key="1">
    <source>
        <dbReference type="SAM" id="MobiDB-lite"/>
    </source>
</evidence>